<proteinExistence type="predicted"/>
<dbReference type="InterPro" id="IPR037401">
    <property type="entry name" value="SnoaL-like"/>
</dbReference>
<dbReference type="InterPro" id="IPR032710">
    <property type="entry name" value="NTF2-like_dom_sf"/>
</dbReference>
<feature type="domain" description="SnoaL-like" evidence="1">
    <location>
        <begin position="18"/>
        <end position="127"/>
    </location>
</feature>
<organism evidence="2 3">
    <name type="scientific">Seonamhaeicola sediminis</name>
    <dbReference type="NCBI Taxonomy" id="2528206"/>
    <lineage>
        <taxon>Bacteria</taxon>
        <taxon>Pseudomonadati</taxon>
        <taxon>Bacteroidota</taxon>
        <taxon>Flavobacteriia</taxon>
        <taxon>Flavobacteriales</taxon>
        <taxon>Flavobacteriaceae</taxon>
    </lineage>
</organism>
<name>A0A562YER4_9FLAO</name>
<protein>
    <submittedName>
        <fullName evidence="2">DUF4440 domain-containing protein</fullName>
    </submittedName>
</protein>
<comment type="caution">
    <text evidence="2">The sequence shown here is derived from an EMBL/GenBank/DDBJ whole genome shotgun (WGS) entry which is preliminary data.</text>
</comment>
<evidence type="ECO:0000313" key="3">
    <source>
        <dbReference type="Proteomes" id="UP000295814"/>
    </source>
</evidence>
<accession>A0A562YER4</accession>
<dbReference type="Pfam" id="PF12680">
    <property type="entry name" value="SnoaL_2"/>
    <property type="match status" value="1"/>
</dbReference>
<reference evidence="2 3" key="2">
    <citation type="submission" date="2019-07" db="EMBL/GenBank/DDBJ databases">
        <title>Seonamhaeicola sp. W255 draft genome.</title>
        <authorList>
            <person name="Zhang X.-Y."/>
            <person name="Zhang R."/>
            <person name="Zhong Y.-L."/>
            <person name="Du Z.-J."/>
        </authorList>
    </citation>
    <scope>NUCLEOTIDE SEQUENCE [LARGE SCALE GENOMIC DNA]</scope>
    <source>
        <strain evidence="2 3">W255</strain>
    </source>
</reference>
<reference evidence="2 3" key="1">
    <citation type="submission" date="2019-03" db="EMBL/GenBank/DDBJ databases">
        <authorList>
            <person name="Zhong Y.L."/>
        </authorList>
    </citation>
    <scope>NUCLEOTIDE SEQUENCE [LARGE SCALE GENOMIC DNA]</scope>
    <source>
        <strain evidence="2 3">W255</strain>
    </source>
</reference>
<dbReference type="OrthoDB" id="7876517at2"/>
<dbReference type="Proteomes" id="UP000295814">
    <property type="component" value="Unassembled WGS sequence"/>
</dbReference>
<evidence type="ECO:0000313" key="2">
    <source>
        <dbReference type="EMBL" id="TWO33108.1"/>
    </source>
</evidence>
<evidence type="ECO:0000259" key="1">
    <source>
        <dbReference type="Pfam" id="PF12680"/>
    </source>
</evidence>
<gene>
    <name evidence="2" type="ORF">E1J38_007300</name>
</gene>
<dbReference type="SUPFAM" id="SSF54427">
    <property type="entry name" value="NTF2-like"/>
    <property type="match status" value="1"/>
</dbReference>
<dbReference type="EMBL" id="SMZJ02000004">
    <property type="protein sequence ID" value="TWO33108.1"/>
    <property type="molecule type" value="Genomic_DNA"/>
</dbReference>
<dbReference type="AlphaFoldDB" id="A0A562YER4"/>
<dbReference type="PANTHER" id="PTHR41252:SF1">
    <property type="entry name" value="BLR2505 PROTEIN"/>
    <property type="match status" value="1"/>
</dbReference>
<dbReference type="Gene3D" id="3.10.450.50">
    <property type="match status" value="1"/>
</dbReference>
<dbReference type="PANTHER" id="PTHR41252">
    <property type="entry name" value="BLR2505 PROTEIN"/>
    <property type="match status" value="1"/>
</dbReference>
<sequence>MSQLGLDPFLNPGNTIAIRKIYDDFAKGDIEAVGAALAKDVVWNEAENFPLADGNPYVGFEAILNGVFARIGSEWEYWNLTNLELHEMTNNKVLATGRYEAKYKKNGAIINLQMAHLWTLNDGKIVAFQQFADTKGIADAMAK</sequence>
<keyword evidence="3" id="KW-1185">Reference proteome</keyword>